<dbReference type="AlphaFoldDB" id="A0A8X7P3L7"/>
<keyword evidence="3" id="KW-1185">Reference proteome</keyword>
<evidence type="ECO:0000313" key="3">
    <source>
        <dbReference type="Proteomes" id="UP000886595"/>
    </source>
</evidence>
<protein>
    <submittedName>
        <fullName evidence="2">Uncharacterized protein</fullName>
    </submittedName>
</protein>
<comment type="caution">
    <text evidence="2">The sequence shown here is derived from an EMBL/GenBank/DDBJ whole genome shotgun (WGS) entry which is preliminary data.</text>
</comment>
<feature type="region of interest" description="Disordered" evidence="1">
    <location>
        <begin position="126"/>
        <end position="147"/>
    </location>
</feature>
<name>A0A8X7P3L7_BRACI</name>
<dbReference type="EMBL" id="JAAMPC010000134">
    <property type="protein sequence ID" value="KAG2243905.1"/>
    <property type="molecule type" value="Genomic_DNA"/>
</dbReference>
<reference evidence="2 3" key="1">
    <citation type="submission" date="2020-02" db="EMBL/GenBank/DDBJ databases">
        <authorList>
            <person name="Ma Q."/>
            <person name="Huang Y."/>
            <person name="Song X."/>
            <person name="Pei D."/>
        </authorList>
    </citation>
    <scope>NUCLEOTIDE SEQUENCE [LARGE SCALE GENOMIC DNA]</scope>
    <source>
        <strain evidence="2">Sxm20200214</strain>
        <tissue evidence="2">Leaf</tissue>
    </source>
</reference>
<feature type="compositionally biased region" description="Basic and acidic residues" evidence="1">
    <location>
        <begin position="78"/>
        <end position="87"/>
    </location>
</feature>
<evidence type="ECO:0000313" key="2">
    <source>
        <dbReference type="EMBL" id="KAG2243905.1"/>
    </source>
</evidence>
<feature type="compositionally biased region" description="Low complexity" evidence="1">
    <location>
        <begin position="95"/>
        <end position="108"/>
    </location>
</feature>
<dbReference type="OrthoDB" id="1888070at2759"/>
<gene>
    <name evidence="2" type="ORF">Bca52824_094247</name>
</gene>
<evidence type="ECO:0000256" key="1">
    <source>
        <dbReference type="SAM" id="MobiDB-lite"/>
    </source>
</evidence>
<dbReference type="InterPro" id="IPR000167">
    <property type="entry name" value="Dehydrin"/>
</dbReference>
<feature type="region of interest" description="Disordered" evidence="1">
    <location>
        <begin position="1"/>
        <end position="40"/>
    </location>
</feature>
<dbReference type="Proteomes" id="UP000886595">
    <property type="component" value="Unassembled WGS sequence"/>
</dbReference>
<organism evidence="2 3">
    <name type="scientific">Brassica carinata</name>
    <name type="common">Ethiopian mustard</name>
    <name type="synonym">Abyssinian cabbage</name>
    <dbReference type="NCBI Taxonomy" id="52824"/>
    <lineage>
        <taxon>Eukaryota</taxon>
        <taxon>Viridiplantae</taxon>
        <taxon>Streptophyta</taxon>
        <taxon>Embryophyta</taxon>
        <taxon>Tracheophyta</taxon>
        <taxon>Spermatophyta</taxon>
        <taxon>Magnoliopsida</taxon>
        <taxon>eudicotyledons</taxon>
        <taxon>Gunneridae</taxon>
        <taxon>Pentapetalae</taxon>
        <taxon>rosids</taxon>
        <taxon>malvids</taxon>
        <taxon>Brassicales</taxon>
        <taxon>Brassicaceae</taxon>
        <taxon>Brassiceae</taxon>
        <taxon>Brassica</taxon>
    </lineage>
</organism>
<feature type="region of interest" description="Disordered" evidence="1">
    <location>
        <begin position="72"/>
        <end position="113"/>
    </location>
</feature>
<proteinExistence type="predicted"/>
<dbReference type="GO" id="GO:0009415">
    <property type="term" value="P:response to water"/>
    <property type="evidence" value="ECO:0007669"/>
    <property type="project" value="InterPro"/>
</dbReference>
<accession>A0A8X7P3L7</accession>
<dbReference type="Pfam" id="PF00257">
    <property type="entry name" value="Dehydrin"/>
    <property type="match status" value="1"/>
</dbReference>
<sequence length="506" mass="54395">MASYQNRPGAQATDEYGNPIQQLDEYGNPIGRGATGGGGYGTGGGYGGGATGGTYGTGGEGYGAGTGALGAGVGGRHHGQEQLHKESGGGGLGGMLHRSGSGSSSSSGRKIREGYRRGWVGGFRKEGRVRQGGTSPEVSDDGAMTESRPGTFQQLCIGNRLLVSSDCVEEDSACLRDKPMAAKQEASSSSIVESNIIEDLSMRPTGMSPGSNEVSHMEIEALWIRVNTATALLTYLKSKATTVAAAATADLSQLSLADGLVVNDSKLFESIAFSGASDGERDQAYVSEMLDHVESVSGVMDSLARRAIVAESEAAVQRDKALLSQQEIQRKVGQINNMSVKLEDMEKFALGTTSILGEMRRRVDDLVEETSRQKARATENEQELCRVRRDFESLKSYVSSLISVRETLVSSEKQFQTIERLFERVYRNLYIVVATGFYGSEDPGPALQIPILNLKPVFDSQSDLTYRFNSGINLDLIAWWCVETKNTVQGMRKKQKSCVLSPVEKK</sequence>